<dbReference type="Gene3D" id="3.40.50.150">
    <property type="entry name" value="Vaccinia Virus protein VP39"/>
    <property type="match status" value="1"/>
</dbReference>
<comment type="caution">
    <text evidence="2">The sequence shown here is derived from an EMBL/GenBank/DDBJ whole genome shotgun (WGS) entry which is preliminary data.</text>
</comment>
<dbReference type="InterPro" id="IPR029063">
    <property type="entry name" value="SAM-dependent_MTases_sf"/>
</dbReference>
<dbReference type="Pfam" id="PF13649">
    <property type="entry name" value="Methyltransf_25"/>
    <property type="match status" value="1"/>
</dbReference>
<reference evidence="3" key="1">
    <citation type="journal article" date="2019" name="Int. J. Syst. Evol. Microbiol.">
        <title>The Global Catalogue of Microorganisms (GCM) 10K type strain sequencing project: providing services to taxonomists for standard genome sequencing and annotation.</title>
        <authorList>
            <consortium name="The Broad Institute Genomics Platform"/>
            <consortium name="The Broad Institute Genome Sequencing Center for Infectious Disease"/>
            <person name="Wu L."/>
            <person name="Ma J."/>
        </authorList>
    </citation>
    <scope>NUCLEOTIDE SEQUENCE [LARGE SCALE GENOMIC DNA]</scope>
    <source>
        <strain evidence="3">KACC 12822</strain>
    </source>
</reference>
<proteinExistence type="predicted"/>
<evidence type="ECO:0000259" key="1">
    <source>
        <dbReference type="Pfam" id="PF13649"/>
    </source>
</evidence>
<sequence length="225" mass="24638">MSSFNDPQAVARYTDGPLRQVPGLHALHQMAGLLLHERVPPDGRVLVLGAGGGMELKAFAETYPQWRLLGVDPSAPMLELAVQTLGPLAPKVELLEGYIDAAPLIEFDGAACLLTMHFLSIEQRLHTLRQLRCRLKPGAPLVMAHHSVPDAPDEKRRWLQRHVAFMTSNGMPVANPIATVEAMTSRLPTLSPGAEVDLLEQAGFERPELFYAAFTFKGWVAYAGL</sequence>
<evidence type="ECO:0000313" key="3">
    <source>
        <dbReference type="Proteomes" id="UP001596018"/>
    </source>
</evidence>
<accession>A0ABW0JWS0</accession>
<dbReference type="EC" id="2.1.1.-" evidence="2"/>
<dbReference type="SUPFAM" id="SSF53335">
    <property type="entry name" value="S-adenosyl-L-methionine-dependent methyltransferases"/>
    <property type="match status" value="1"/>
</dbReference>
<dbReference type="InterPro" id="IPR041698">
    <property type="entry name" value="Methyltransf_25"/>
</dbReference>
<dbReference type="CDD" id="cd02440">
    <property type="entry name" value="AdoMet_MTases"/>
    <property type="match status" value="1"/>
</dbReference>
<name>A0ABW0JWS0_9GAMM</name>
<dbReference type="GO" id="GO:0032259">
    <property type="term" value="P:methylation"/>
    <property type="evidence" value="ECO:0007669"/>
    <property type="project" value="UniProtKB-KW"/>
</dbReference>
<dbReference type="Proteomes" id="UP001596018">
    <property type="component" value="Unassembled WGS sequence"/>
</dbReference>
<gene>
    <name evidence="2" type="ORF">ACFPK0_11080</name>
</gene>
<keyword evidence="3" id="KW-1185">Reference proteome</keyword>
<keyword evidence="2" id="KW-0808">Transferase</keyword>
<organism evidence="2 3">
    <name type="scientific">Rhodanobacter ginsenosidimutans</name>
    <dbReference type="NCBI Taxonomy" id="490571"/>
    <lineage>
        <taxon>Bacteria</taxon>
        <taxon>Pseudomonadati</taxon>
        <taxon>Pseudomonadota</taxon>
        <taxon>Gammaproteobacteria</taxon>
        <taxon>Lysobacterales</taxon>
        <taxon>Rhodanobacteraceae</taxon>
        <taxon>Rhodanobacter</taxon>
    </lineage>
</organism>
<dbReference type="GO" id="GO:0008168">
    <property type="term" value="F:methyltransferase activity"/>
    <property type="evidence" value="ECO:0007669"/>
    <property type="project" value="UniProtKB-KW"/>
</dbReference>
<dbReference type="EMBL" id="JBHSMM010000002">
    <property type="protein sequence ID" value="MFC5440557.1"/>
    <property type="molecule type" value="Genomic_DNA"/>
</dbReference>
<dbReference type="RefSeq" id="WP_377340801.1">
    <property type="nucleotide sequence ID" value="NZ_JALBWS010000013.1"/>
</dbReference>
<keyword evidence="2" id="KW-0489">Methyltransferase</keyword>
<protein>
    <submittedName>
        <fullName evidence="2">Class I SAM-dependent methyltransferase</fullName>
        <ecNumber evidence="2">2.1.1.-</ecNumber>
    </submittedName>
</protein>
<evidence type="ECO:0000313" key="2">
    <source>
        <dbReference type="EMBL" id="MFC5440557.1"/>
    </source>
</evidence>
<feature type="domain" description="Methyltransferase" evidence="1">
    <location>
        <begin position="45"/>
        <end position="138"/>
    </location>
</feature>